<proteinExistence type="inferred from homology"/>
<dbReference type="GO" id="GO:0016020">
    <property type="term" value="C:membrane"/>
    <property type="evidence" value="ECO:0007669"/>
    <property type="project" value="UniProtKB-SubCell"/>
</dbReference>
<dbReference type="GO" id="GO:0004252">
    <property type="term" value="F:serine-type endopeptidase activity"/>
    <property type="evidence" value="ECO:0007669"/>
    <property type="project" value="InterPro"/>
</dbReference>
<feature type="transmembrane region" description="Helical" evidence="6">
    <location>
        <begin position="331"/>
        <end position="350"/>
    </location>
</feature>
<accession>A0A830HQ39</accession>
<dbReference type="AlphaFoldDB" id="A0A830HQ39"/>
<evidence type="ECO:0000256" key="3">
    <source>
        <dbReference type="ARBA" id="ARBA00022692"/>
    </source>
</evidence>
<evidence type="ECO:0000313" key="9">
    <source>
        <dbReference type="Proteomes" id="UP000660262"/>
    </source>
</evidence>
<dbReference type="InterPro" id="IPR035952">
    <property type="entry name" value="Rhomboid-like_sf"/>
</dbReference>
<reference evidence="8" key="1">
    <citation type="submission" date="2020-10" db="EMBL/GenBank/DDBJ databases">
        <title>Unveiling of a novel bifunctional photoreceptor, Dualchrome1, isolated from a cosmopolitan green alga.</title>
        <authorList>
            <person name="Suzuki S."/>
            <person name="Kawachi M."/>
        </authorList>
    </citation>
    <scope>NUCLEOTIDE SEQUENCE</scope>
    <source>
        <strain evidence="8">NIES 2893</strain>
    </source>
</reference>
<feature type="domain" description="Peptidase S54 rhomboid" evidence="7">
    <location>
        <begin position="324"/>
        <end position="472"/>
    </location>
</feature>
<gene>
    <name evidence="8" type="ORF">PPROV_000755200</name>
</gene>
<evidence type="ECO:0000256" key="1">
    <source>
        <dbReference type="ARBA" id="ARBA00004141"/>
    </source>
</evidence>
<keyword evidence="9" id="KW-1185">Reference proteome</keyword>
<keyword evidence="5 6" id="KW-0472">Membrane</keyword>
<comment type="subcellular location">
    <subcellularLocation>
        <location evidence="1">Membrane</location>
        <topology evidence="1">Multi-pass membrane protein</topology>
    </subcellularLocation>
</comment>
<comment type="caution">
    <text evidence="8">The sequence shown here is derived from an EMBL/GenBank/DDBJ whole genome shotgun (WGS) entry which is preliminary data.</text>
</comment>
<protein>
    <recommendedName>
        <fullName evidence="7">Peptidase S54 rhomboid domain-containing protein</fullName>
    </recommendedName>
</protein>
<dbReference type="Proteomes" id="UP000660262">
    <property type="component" value="Unassembled WGS sequence"/>
</dbReference>
<feature type="transmembrane region" description="Helical" evidence="6">
    <location>
        <begin position="362"/>
        <end position="379"/>
    </location>
</feature>
<organism evidence="8 9">
    <name type="scientific">Pycnococcus provasolii</name>
    <dbReference type="NCBI Taxonomy" id="41880"/>
    <lineage>
        <taxon>Eukaryota</taxon>
        <taxon>Viridiplantae</taxon>
        <taxon>Chlorophyta</taxon>
        <taxon>Pseudoscourfieldiophyceae</taxon>
        <taxon>Pseudoscourfieldiales</taxon>
        <taxon>Pycnococcaceae</taxon>
        <taxon>Pycnococcus</taxon>
    </lineage>
</organism>
<evidence type="ECO:0000256" key="4">
    <source>
        <dbReference type="ARBA" id="ARBA00022989"/>
    </source>
</evidence>
<dbReference type="Pfam" id="PF01694">
    <property type="entry name" value="Rhomboid"/>
    <property type="match status" value="1"/>
</dbReference>
<name>A0A830HQ39_9CHLO</name>
<feature type="transmembrane region" description="Helical" evidence="6">
    <location>
        <begin position="156"/>
        <end position="181"/>
    </location>
</feature>
<sequence>MSAAARMIMIATSAPQNTCHKCPQDVYLCHRYAYGLFRQCLHLNVPIRTKKRWRHKAYLGVAPPPCFLGTQHLGGNFVKGGCRAWLCRGGGRLEERKRHQYGHAMPSKYLRRRRISSSCSPSPLGHDSFLRTRHKSASHALGPSASASPALASTSLGLIAMGGGLPLTAVVAVAVMTIIALSDVRAGTLGRAMHDDADDEASAAEAEQIVQNVERVVPLIQQCGSVKSAVTGGLTRLSEMRADARRDNKRRKPLPFVGATVAVAFVVHALQWHGSWQGSWKWRTINWNATPLPRRARVWTRNKQVSPLIRALAPASRVPSTSPTRLVTPALLHWTPAHLLVASTAVLYLRGETRRTLGDVRTAHMILMATIYSTAASSTNAALGLLPAACALLGSRLAVCAVAYTLARAPNANGTRASHPEEVQREASKAAVTPAILLTGALVASTSSVSKLWWSDVTANTAGAVAGASCTFSYAIFSYLAASFVYRQARSQRRRRGK</sequence>
<evidence type="ECO:0000313" key="8">
    <source>
        <dbReference type="EMBL" id="GHP08815.1"/>
    </source>
</evidence>
<dbReference type="Gene3D" id="1.20.1540.10">
    <property type="entry name" value="Rhomboid-like"/>
    <property type="match status" value="1"/>
</dbReference>
<dbReference type="SUPFAM" id="SSF144091">
    <property type="entry name" value="Rhomboid-like"/>
    <property type="match status" value="1"/>
</dbReference>
<evidence type="ECO:0000256" key="6">
    <source>
        <dbReference type="SAM" id="Phobius"/>
    </source>
</evidence>
<comment type="similarity">
    <text evidence="2">Belongs to the peptidase S54 family.</text>
</comment>
<keyword evidence="4 6" id="KW-1133">Transmembrane helix</keyword>
<feature type="transmembrane region" description="Helical" evidence="6">
    <location>
        <begin position="464"/>
        <end position="486"/>
    </location>
</feature>
<feature type="transmembrane region" description="Helical" evidence="6">
    <location>
        <begin position="427"/>
        <end position="444"/>
    </location>
</feature>
<feature type="transmembrane region" description="Helical" evidence="6">
    <location>
        <begin position="254"/>
        <end position="272"/>
    </location>
</feature>
<evidence type="ECO:0000259" key="7">
    <source>
        <dbReference type="Pfam" id="PF01694"/>
    </source>
</evidence>
<dbReference type="InterPro" id="IPR022764">
    <property type="entry name" value="Peptidase_S54_rhomboid_dom"/>
</dbReference>
<dbReference type="EMBL" id="BNJQ01000022">
    <property type="protein sequence ID" value="GHP08815.1"/>
    <property type="molecule type" value="Genomic_DNA"/>
</dbReference>
<feature type="transmembrane region" description="Helical" evidence="6">
    <location>
        <begin position="385"/>
        <end position="406"/>
    </location>
</feature>
<keyword evidence="3 6" id="KW-0812">Transmembrane</keyword>
<evidence type="ECO:0000256" key="5">
    <source>
        <dbReference type="ARBA" id="ARBA00023136"/>
    </source>
</evidence>
<evidence type="ECO:0000256" key="2">
    <source>
        <dbReference type="ARBA" id="ARBA00009045"/>
    </source>
</evidence>